<sequence length="98" mass="11703">MNSEKNLNENEVREYLNLNKSFCKDWFVHNASNELIREWFNVRRNTQEFINRGPMSVLENVEQNLQEDFPESDYFGANLSKKIHYNSITSELTKNGRK</sequence>
<reference evidence="1 2" key="1">
    <citation type="journal article" date="2015" name="Parasit. Vectors">
        <title>Draft genome of the scabies mite.</title>
        <authorList>
            <person name="Rider S.D.Jr."/>
            <person name="Morgan M.S."/>
            <person name="Arlian L.G."/>
        </authorList>
    </citation>
    <scope>NUCLEOTIDE SEQUENCE [LARGE SCALE GENOMIC DNA]</scope>
    <source>
        <strain evidence="1">Arlian Lab</strain>
    </source>
</reference>
<accession>A0A132A7N0</accession>
<evidence type="ECO:0000313" key="2">
    <source>
        <dbReference type="Proteomes" id="UP000616769"/>
    </source>
</evidence>
<gene>
    <name evidence="1" type="ORF">QR98_0051230</name>
</gene>
<dbReference type="AlphaFoldDB" id="A0A132A7N0"/>
<dbReference type="EMBL" id="JXLN01011010">
    <property type="protein sequence ID" value="KPM06645.1"/>
    <property type="molecule type" value="Genomic_DNA"/>
</dbReference>
<evidence type="ECO:0000313" key="1">
    <source>
        <dbReference type="EMBL" id="KPM06645.1"/>
    </source>
</evidence>
<dbReference type="Proteomes" id="UP000616769">
    <property type="component" value="Unassembled WGS sequence"/>
</dbReference>
<dbReference type="OrthoDB" id="295473at2759"/>
<dbReference type="VEuPathDB" id="VectorBase:SSCA004647"/>
<organism evidence="1 2">
    <name type="scientific">Sarcoptes scabiei</name>
    <name type="common">Itch mite</name>
    <name type="synonym">Acarus scabiei</name>
    <dbReference type="NCBI Taxonomy" id="52283"/>
    <lineage>
        <taxon>Eukaryota</taxon>
        <taxon>Metazoa</taxon>
        <taxon>Ecdysozoa</taxon>
        <taxon>Arthropoda</taxon>
        <taxon>Chelicerata</taxon>
        <taxon>Arachnida</taxon>
        <taxon>Acari</taxon>
        <taxon>Acariformes</taxon>
        <taxon>Sarcoptiformes</taxon>
        <taxon>Astigmata</taxon>
        <taxon>Psoroptidia</taxon>
        <taxon>Sarcoptoidea</taxon>
        <taxon>Sarcoptidae</taxon>
        <taxon>Sarcoptinae</taxon>
        <taxon>Sarcoptes</taxon>
    </lineage>
</organism>
<comment type="caution">
    <text evidence="1">The sequence shown here is derived from an EMBL/GenBank/DDBJ whole genome shotgun (WGS) entry which is preliminary data.</text>
</comment>
<proteinExistence type="predicted"/>
<protein>
    <submittedName>
        <fullName evidence="1">Uncharacterized protein</fullName>
    </submittedName>
</protein>
<name>A0A132A7N0_SARSC</name>